<dbReference type="GO" id="GO:0015031">
    <property type="term" value="P:protein transport"/>
    <property type="evidence" value="ECO:0007669"/>
    <property type="project" value="UniProtKB-KW"/>
</dbReference>
<feature type="domain" description="Vacuolar protein sorting-associated protein 54 C-terminal" evidence="9">
    <location>
        <begin position="803"/>
        <end position="934"/>
    </location>
</feature>
<feature type="compositionally biased region" description="Polar residues" evidence="8">
    <location>
        <begin position="89"/>
        <end position="103"/>
    </location>
</feature>
<dbReference type="InterPro" id="IPR019515">
    <property type="entry name" value="VPS54_N"/>
</dbReference>
<reference evidence="11" key="1">
    <citation type="submission" date="2020-12" db="EMBL/GenBank/DDBJ databases">
        <title>Metabolic potential, ecology and presence of endohyphal bacteria is reflected in genomic diversity of Mucoromycotina.</title>
        <authorList>
            <person name="Muszewska A."/>
            <person name="Okrasinska A."/>
            <person name="Steczkiewicz K."/>
            <person name="Drgas O."/>
            <person name="Orlowska M."/>
            <person name="Perlinska-Lenart U."/>
            <person name="Aleksandrzak-Piekarczyk T."/>
            <person name="Szatraj K."/>
            <person name="Zielenkiewicz U."/>
            <person name="Pilsyk S."/>
            <person name="Malc E."/>
            <person name="Mieczkowski P."/>
            <person name="Kruszewska J.S."/>
            <person name="Biernat P."/>
            <person name="Pawlowska J."/>
        </authorList>
    </citation>
    <scope>NUCLEOTIDE SEQUENCE</scope>
    <source>
        <strain evidence="11">WA0000017839</strain>
    </source>
</reference>
<comment type="similarity">
    <text evidence="2">Belongs to the VPS54 family.</text>
</comment>
<feature type="region of interest" description="Disordered" evidence="8">
    <location>
        <begin position="1055"/>
        <end position="1077"/>
    </location>
</feature>
<keyword evidence="7" id="KW-0175">Coiled coil</keyword>
<comment type="caution">
    <text evidence="11">The sequence shown here is derived from an EMBL/GenBank/DDBJ whole genome shotgun (WGS) entry which is preliminary data.</text>
</comment>
<evidence type="ECO:0000256" key="2">
    <source>
        <dbReference type="ARBA" id="ARBA00009150"/>
    </source>
</evidence>
<feature type="compositionally biased region" description="Basic and acidic residues" evidence="8">
    <location>
        <begin position="204"/>
        <end position="213"/>
    </location>
</feature>
<protein>
    <recommendedName>
        <fullName evidence="3">Vacuolar protein sorting-associated protein 54</fullName>
    </recommendedName>
</protein>
<feature type="compositionally biased region" description="Basic and acidic residues" evidence="8">
    <location>
        <begin position="154"/>
        <end position="166"/>
    </location>
</feature>
<keyword evidence="4" id="KW-0813">Transport</keyword>
<evidence type="ECO:0000256" key="5">
    <source>
        <dbReference type="ARBA" id="ARBA00022927"/>
    </source>
</evidence>
<evidence type="ECO:0000256" key="3">
    <source>
        <dbReference type="ARBA" id="ARBA00017665"/>
    </source>
</evidence>
<dbReference type="InterPro" id="IPR012501">
    <property type="entry name" value="Vps54_C"/>
</dbReference>
<dbReference type="Gene3D" id="6.10.250.860">
    <property type="match status" value="1"/>
</dbReference>
<dbReference type="GO" id="GO:0000938">
    <property type="term" value="C:GARP complex"/>
    <property type="evidence" value="ECO:0007669"/>
    <property type="project" value="InterPro"/>
</dbReference>
<dbReference type="GO" id="GO:0019905">
    <property type="term" value="F:syntaxin binding"/>
    <property type="evidence" value="ECO:0007669"/>
    <property type="project" value="TreeGrafter"/>
</dbReference>
<feature type="domain" description="Vacuolar protein sorting-associated protein 54 N-terminal" evidence="10">
    <location>
        <begin position="315"/>
        <end position="436"/>
    </location>
</feature>
<evidence type="ECO:0000259" key="10">
    <source>
        <dbReference type="Pfam" id="PF10475"/>
    </source>
</evidence>
<organism evidence="11 12">
    <name type="scientific">Mucor saturninus</name>
    <dbReference type="NCBI Taxonomy" id="64648"/>
    <lineage>
        <taxon>Eukaryota</taxon>
        <taxon>Fungi</taxon>
        <taxon>Fungi incertae sedis</taxon>
        <taxon>Mucoromycota</taxon>
        <taxon>Mucoromycotina</taxon>
        <taxon>Mucoromycetes</taxon>
        <taxon>Mucorales</taxon>
        <taxon>Mucorineae</taxon>
        <taxon>Mucoraceae</taxon>
        <taxon>Mucor</taxon>
    </lineage>
</organism>
<feature type="region of interest" description="Disordered" evidence="8">
    <location>
        <begin position="149"/>
        <end position="175"/>
    </location>
</feature>
<dbReference type="GO" id="GO:0042147">
    <property type="term" value="P:retrograde transport, endosome to Golgi"/>
    <property type="evidence" value="ECO:0007669"/>
    <property type="project" value="InterPro"/>
</dbReference>
<evidence type="ECO:0000256" key="1">
    <source>
        <dbReference type="ARBA" id="ARBA00004601"/>
    </source>
</evidence>
<feature type="compositionally biased region" description="Low complexity" evidence="8">
    <location>
        <begin position="1062"/>
        <end position="1077"/>
    </location>
</feature>
<keyword evidence="5" id="KW-0653">Protein transport</keyword>
<feature type="region of interest" description="Disordered" evidence="8">
    <location>
        <begin position="29"/>
        <end position="103"/>
    </location>
</feature>
<feature type="region of interest" description="Disordered" evidence="8">
    <location>
        <begin position="204"/>
        <end position="238"/>
    </location>
</feature>
<gene>
    <name evidence="11" type="ORF">INT47_008438</name>
</gene>
<dbReference type="EMBL" id="JAEPRD010000027">
    <property type="protein sequence ID" value="KAG2206969.1"/>
    <property type="molecule type" value="Genomic_DNA"/>
</dbReference>
<dbReference type="Pfam" id="PF07928">
    <property type="entry name" value="Vps54"/>
    <property type="match status" value="1"/>
</dbReference>
<feature type="compositionally biased region" description="Polar residues" evidence="8">
    <location>
        <begin position="51"/>
        <end position="74"/>
    </location>
</feature>
<keyword evidence="6" id="KW-0333">Golgi apparatus</keyword>
<dbReference type="AlphaFoldDB" id="A0A8H7R948"/>
<evidence type="ECO:0000256" key="8">
    <source>
        <dbReference type="SAM" id="MobiDB-lite"/>
    </source>
</evidence>
<feature type="compositionally biased region" description="Basic and acidic residues" evidence="8">
    <location>
        <begin position="76"/>
        <end position="88"/>
    </location>
</feature>
<name>A0A8H7R948_9FUNG</name>
<dbReference type="Gene3D" id="1.20.1280.130">
    <property type="match status" value="1"/>
</dbReference>
<evidence type="ECO:0000313" key="11">
    <source>
        <dbReference type="EMBL" id="KAG2206969.1"/>
    </source>
</evidence>
<dbReference type="OrthoDB" id="10259024at2759"/>
<evidence type="ECO:0000256" key="7">
    <source>
        <dbReference type="ARBA" id="ARBA00023054"/>
    </source>
</evidence>
<evidence type="ECO:0000259" key="9">
    <source>
        <dbReference type="Pfam" id="PF07928"/>
    </source>
</evidence>
<feature type="compositionally biased region" description="Low complexity" evidence="8">
    <location>
        <begin position="33"/>
        <end position="50"/>
    </location>
</feature>
<dbReference type="GO" id="GO:0005829">
    <property type="term" value="C:cytosol"/>
    <property type="evidence" value="ECO:0007669"/>
    <property type="project" value="GOC"/>
</dbReference>
<dbReference type="PANTHER" id="PTHR12965">
    <property type="entry name" value="VACUOLAR PROTEIN SORTING 54"/>
    <property type="match status" value="1"/>
</dbReference>
<dbReference type="PANTHER" id="PTHR12965:SF0">
    <property type="entry name" value="VACUOLAR PROTEIN SORTING-ASSOCIATED PROTEIN 54"/>
    <property type="match status" value="1"/>
</dbReference>
<accession>A0A8H7R948</accession>
<evidence type="ECO:0000313" key="12">
    <source>
        <dbReference type="Proteomes" id="UP000603453"/>
    </source>
</evidence>
<keyword evidence="12" id="KW-1185">Reference proteome</keyword>
<proteinExistence type="inferred from homology"/>
<comment type="subcellular location">
    <subcellularLocation>
        <location evidence="1">Golgi apparatus</location>
        <location evidence="1">trans-Golgi network</location>
    </subcellularLocation>
</comment>
<evidence type="ECO:0000256" key="4">
    <source>
        <dbReference type="ARBA" id="ARBA00022448"/>
    </source>
</evidence>
<sequence>MPNTTPPSGASIDNTRMTRTASGVKLAYLASTQQPQFSPQQQQPQQPQQQATTTITVNGVDSNTLATSNNTISRSLARERPFAREEHNTASPNSRPPSTRSATSFGRQMNRFIPGHHTRHHSNYSNFSTMSESALPWTTRDIGFNAISGVLNDPSRRSQDISKPNKSDIPPVTHASIPRIKTSDFELYLKHIGPAFERYQANKANKEHEEPTHEQPSPIEEEGSPNSRPGQLNKRMSRNPYSLPQHILSSESLLDEDSTKTPPRDLPMLENVPSVFFEPDFFLENPQIFDTVCEGADIVGNSGPNPPVSTNSILQEKLSYYLDTVEVHLLREIENRSSSFFEALSNLQALHQQTLDCVTQIHTIRQKMKQIQETECKDGLEVIRIQVRKRNLEKLHRVTEIVKDIRSAQPTIQILLGQGDYFAALDLIDDTRDVLDGKKGHQLTNGEQDHHEAPFDLSSVKALANFSAQLEEMHKSVGVMMQHDFLSILLSDLSYRLESLDSTAAKEALLKLAEGTNSDTEDKKAGLPTNDGWDNIDLEKEKDLQERMTPCTVGLLRTAMLPTTLQGYRERLMVEIKDIVRKRYPTTTTNSPPTPSAEDQSGNLAKQLKSMPFSAFFQMLLDMFSTLIEAIQRASVYHQLLIAVVESQKPESEFLTNLGKESADIVFSAADLAHVRCGKLIGFRSDQNALLNPTDFYRLSSVVRTFILQCEVFCGRTCFGLRGTVTSQQKAFVDHFHMERVKQEAQLIENEQWAASEVPSDFQLIVDRICDGRISCFVDGTLQQQQQQYDGEKSIKHLVIDGQSYYVVGCTLLILKMFEDYLKCVLNLDNMASEIMQKLVELLKLFNSRVCQVILGAGAMRSAGLKNITAKHLALASQSLGVMIALIPKLKECIARQMPTKQTSLLVEFDKIVKDYTNHQGEIHAKLIAIMNERFAAHVKAMQSIKWDEDEPQTGKNANVYMETLVTETVRLHKVLAKYLPVHDLKVIMTKVFQSFTSQLSEEISKTPVKTERGKSRLARDAAYFTRRLKALQHVDPPSDSVMEAVDHIKIESGQTVQADVSPTSSSSLPQNSAQTS</sequence>
<dbReference type="InterPro" id="IPR039745">
    <property type="entry name" value="Vps54"/>
</dbReference>
<dbReference type="Pfam" id="PF10475">
    <property type="entry name" value="Vps54_N"/>
    <property type="match status" value="1"/>
</dbReference>
<evidence type="ECO:0000256" key="6">
    <source>
        <dbReference type="ARBA" id="ARBA00023034"/>
    </source>
</evidence>
<dbReference type="Proteomes" id="UP000603453">
    <property type="component" value="Unassembled WGS sequence"/>
</dbReference>
<dbReference type="GO" id="GO:0006896">
    <property type="term" value="P:Golgi to vacuole transport"/>
    <property type="evidence" value="ECO:0007669"/>
    <property type="project" value="TreeGrafter"/>
</dbReference>